<dbReference type="Proteomes" id="UP000018949">
    <property type="component" value="Unassembled WGS sequence"/>
</dbReference>
<proteinExistence type="predicted"/>
<evidence type="ECO:0000313" key="3">
    <source>
        <dbReference type="Proteomes" id="UP000018949"/>
    </source>
</evidence>
<name>W4RV57_9BACI</name>
<comment type="caution">
    <text evidence="2">The sequence shown here is derived from an EMBL/GenBank/DDBJ whole genome shotgun (WGS) entry which is preliminary data.</text>
</comment>
<evidence type="ECO:0000256" key="1">
    <source>
        <dbReference type="SAM" id="Phobius"/>
    </source>
</evidence>
<gene>
    <name evidence="2" type="ORF">JCM21738_4514</name>
</gene>
<sequence length="67" mass="8150">MNLQSELNVFNRPLQKVEFDLEWNQEQSNLVRRKLEKQIYKEKVKSRVFKIFGYISTLSITFSFLFC</sequence>
<protein>
    <submittedName>
        <fullName evidence="2">Uncharacterized protein</fullName>
    </submittedName>
</protein>
<keyword evidence="1" id="KW-0812">Transmembrane</keyword>
<evidence type="ECO:0000313" key="2">
    <source>
        <dbReference type="EMBL" id="GAE47524.1"/>
    </source>
</evidence>
<keyword evidence="1" id="KW-0472">Membrane</keyword>
<keyword evidence="3" id="KW-1185">Reference proteome</keyword>
<dbReference type="EMBL" id="BAUW01000081">
    <property type="protein sequence ID" value="GAE47524.1"/>
    <property type="molecule type" value="Genomic_DNA"/>
</dbReference>
<feature type="transmembrane region" description="Helical" evidence="1">
    <location>
        <begin position="48"/>
        <end position="66"/>
    </location>
</feature>
<reference evidence="2 3" key="1">
    <citation type="submission" date="2013-12" db="EMBL/GenBank/DDBJ databases">
        <title>NBRP : Genome information of microbial organism related human and environment.</title>
        <authorList>
            <person name="Hattori M."/>
            <person name="Oshima K."/>
            <person name="Inaba H."/>
            <person name="Suda W."/>
            <person name="Sakamoto M."/>
            <person name="Iino T."/>
            <person name="Kitahara M."/>
            <person name="Oshida Y."/>
            <person name="Iida T."/>
            <person name="Kudo T."/>
            <person name="Itoh T."/>
            <person name="Ahmed I."/>
            <person name="Ohkuma M."/>
        </authorList>
    </citation>
    <scope>NUCLEOTIDE SEQUENCE [LARGE SCALE GENOMIC DNA]</scope>
    <source>
        <strain evidence="2 3">JCM 21738</strain>
    </source>
</reference>
<keyword evidence="1" id="KW-1133">Transmembrane helix</keyword>
<dbReference type="AlphaFoldDB" id="W4RV57"/>
<organism evidence="2 3">
    <name type="scientific">Mesobacillus boroniphilus JCM 21738</name>
    <dbReference type="NCBI Taxonomy" id="1294265"/>
    <lineage>
        <taxon>Bacteria</taxon>
        <taxon>Bacillati</taxon>
        <taxon>Bacillota</taxon>
        <taxon>Bacilli</taxon>
        <taxon>Bacillales</taxon>
        <taxon>Bacillaceae</taxon>
        <taxon>Mesobacillus</taxon>
    </lineage>
</organism>
<accession>W4RV57</accession>